<dbReference type="AlphaFoldDB" id="A0A1G7QR00"/>
<keyword evidence="3" id="KW-1185">Reference proteome</keyword>
<evidence type="ECO:0000313" key="3">
    <source>
        <dbReference type="Proteomes" id="UP000198748"/>
    </source>
</evidence>
<dbReference type="EMBL" id="FNAN01000014">
    <property type="protein sequence ID" value="SDG00967.1"/>
    <property type="molecule type" value="Genomic_DNA"/>
</dbReference>
<keyword evidence="1" id="KW-0812">Transmembrane</keyword>
<dbReference type="RefSeq" id="WP_090154948.1">
    <property type="nucleotide sequence ID" value="NZ_FNAN01000014.1"/>
</dbReference>
<gene>
    <name evidence="2" type="ORF">SAMN04487996_114127</name>
</gene>
<dbReference type="Gene3D" id="2.60.120.1140">
    <property type="entry name" value="Protein of unknown function DUF192"/>
    <property type="match status" value="1"/>
</dbReference>
<dbReference type="InterPro" id="IPR003795">
    <property type="entry name" value="DUF192"/>
</dbReference>
<feature type="transmembrane region" description="Helical" evidence="1">
    <location>
        <begin position="7"/>
        <end position="25"/>
    </location>
</feature>
<dbReference type="InterPro" id="IPR038695">
    <property type="entry name" value="Saro_0823-like_sf"/>
</dbReference>
<keyword evidence="1" id="KW-1133">Transmembrane helix</keyword>
<evidence type="ECO:0000313" key="2">
    <source>
        <dbReference type="EMBL" id="SDG00967.1"/>
    </source>
</evidence>
<protein>
    <recommendedName>
        <fullName evidence="4">DUF192 domain-containing protein</fullName>
    </recommendedName>
</protein>
<evidence type="ECO:0000256" key="1">
    <source>
        <dbReference type="SAM" id="Phobius"/>
    </source>
</evidence>
<dbReference type="Pfam" id="PF02643">
    <property type="entry name" value="DUF192"/>
    <property type="match status" value="1"/>
</dbReference>
<dbReference type="PANTHER" id="PTHR37953">
    <property type="entry name" value="UPF0127 PROTEIN MJ1496"/>
    <property type="match status" value="1"/>
</dbReference>
<reference evidence="3" key="1">
    <citation type="submission" date="2016-10" db="EMBL/GenBank/DDBJ databases">
        <authorList>
            <person name="Varghese N."/>
            <person name="Submissions S."/>
        </authorList>
    </citation>
    <scope>NUCLEOTIDE SEQUENCE [LARGE SCALE GENOMIC DNA]</scope>
    <source>
        <strain evidence="3">DSM 25329</strain>
    </source>
</reference>
<dbReference type="STRING" id="659014.SAMN04487996_114127"/>
<keyword evidence="1" id="KW-0472">Membrane</keyword>
<accession>A0A1G7QR00</accession>
<dbReference type="PANTHER" id="PTHR37953:SF1">
    <property type="entry name" value="UPF0127 PROTEIN MJ1496"/>
    <property type="match status" value="1"/>
</dbReference>
<sequence length="173" mass="19591">MKKRRSFFAYLFWAVLIVGGGTYLLRSFFPKGKTIEKSDLESAAATPTPVFNKEGEVTFVKKGQPFKKIEVEIAENEAERDKGLMFRSYLPDSVGMLFIFEQPDNHSFWMKNTSIPLDIIYVGPDKKIISIAENTQPYSEESIPPYGLVQYVVEVNAGFTKQNNIQSGDVISF</sequence>
<evidence type="ECO:0008006" key="4">
    <source>
        <dbReference type="Google" id="ProtNLM"/>
    </source>
</evidence>
<name>A0A1G7QR00_9BACT</name>
<proteinExistence type="predicted"/>
<dbReference type="Proteomes" id="UP000198748">
    <property type="component" value="Unassembled WGS sequence"/>
</dbReference>
<dbReference type="OrthoDB" id="5526466at2"/>
<organism evidence="2 3">
    <name type="scientific">Dyadobacter soli</name>
    <dbReference type="NCBI Taxonomy" id="659014"/>
    <lineage>
        <taxon>Bacteria</taxon>
        <taxon>Pseudomonadati</taxon>
        <taxon>Bacteroidota</taxon>
        <taxon>Cytophagia</taxon>
        <taxon>Cytophagales</taxon>
        <taxon>Spirosomataceae</taxon>
        <taxon>Dyadobacter</taxon>
    </lineage>
</organism>